<feature type="transmembrane region" description="Helical" evidence="2">
    <location>
        <begin position="229"/>
        <end position="250"/>
    </location>
</feature>
<proteinExistence type="predicted"/>
<dbReference type="AlphaFoldDB" id="A0A0L6UPW9"/>
<evidence type="ECO:0000313" key="3">
    <source>
        <dbReference type="EMBL" id="KNZ50581.1"/>
    </source>
</evidence>
<keyword evidence="2" id="KW-0472">Membrane</keyword>
<gene>
    <name evidence="3" type="ORF">VP01_433g5</name>
</gene>
<keyword evidence="2" id="KW-0812">Transmembrane</keyword>
<feature type="compositionally biased region" description="Basic residues" evidence="1">
    <location>
        <begin position="109"/>
        <end position="124"/>
    </location>
</feature>
<feature type="transmembrane region" description="Helical" evidence="2">
    <location>
        <begin position="318"/>
        <end position="342"/>
    </location>
</feature>
<protein>
    <submittedName>
        <fullName evidence="3">Uncharacterized protein</fullName>
    </submittedName>
</protein>
<dbReference type="VEuPathDB" id="FungiDB:VP01_433g5"/>
<feature type="transmembrane region" description="Helical" evidence="2">
    <location>
        <begin position="270"/>
        <end position="297"/>
    </location>
</feature>
<accession>A0A0L6UPW9</accession>
<evidence type="ECO:0000313" key="4">
    <source>
        <dbReference type="Proteomes" id="UP000037035"/>
    </source>
</evidence>
<organism evidence="3 4">
    <name type="scientific">Puccinia sorghi</name>
    <dbReference type="NCBI Taxonomy" id="27349"/>
    <lineage>
        <taxon>Eukaryota</taxon>
        <taxon>Fungi</taxon>
        <taxon>Dikarya</taxon>
        <taxon>Basidiomycota</taxon>
        <taxon>Pucciniomycotina</taxon>
        <taxon>Pucciniomycetes</taxon>
        <taxon>Pucciniales</taxon>
        <taxon>Pucciniaceae</taxon>
        <taxon>Puccinia</taxon>
    </lineage>
</organism>
<evidence type="ECO:0000256" key="1">
    <source>
        <dbReference type="SAM" id="MobiDB-lite"/>
    </source>
</evidence>
<dbReference type="Proteomes" id="UP000037035">
    <property type="component" value="Unassembled WGS sequence"/>
</dbReference>
<evidence type="ECO:0000256" key="2">
    <source>
        <dbReference type="SAM" id="Phobius"/>
    </source>
</evidence>
<name>A0A0L6UPW9_9BASI</name>
<comment type="caution">
    <text evidence="3">The sequence shown here is derived from an EMBL/GenBank/DDBJ whole genome shotgun (WGS) entry which is preliminary data.</text>
</comment>
<keyword evidence="2" id="KW-1133">Transmembrane helix</keyword>
<dbReference type="EMBL" id="LAVV01009435">
    <property type="protein sequence ID" value="KNZ50581.1"/>
    <property type="molecule type" value="Genomic_DNA"/>
</dbReference>
<keyword evidence="4" id="KW-1185">Reference proteome</keyword>
<feature type="region of interest" description="Disordered" evidence="1">
    <location>
        <begin position="90"/>
        <end position="131"/>
    </location>
</feature>
<sequence length="494" mass="57477">MKWLRHMSQDNHNSEKRTNCYKVLVLVRISVNFYPPSISLVSRFTIHPLFSPPQTPQPQWFKEYNLSFNLYYSPLYLTISLPRSFSSKGKFHNKAERKSTVQRQEIGKKRTAKREPRKRKKNKSRSKEARIWEQRRKIIGGQSRDKITCEDEKNTRDDYICKPNLVMCKKFETLIFLLTGSLESPFFPDASPQHHSPPAHQALRYPPRRPPCLQQGRIFLSPQIDSFKFLVLLNVMTYIDVHSFWYTAFLAEQEHPDYLRVDVPMNLQSFFGAGLILGLCCWESGGGIVILSLVWVGNGTNLQYANGVVGQISKMRNILSLIFLGGQIETSVMIIIFLLHLLGNYFNIFTPGFLNVLSNPMAQFISGSKKENYNTHKKGRLITLRLKWSKPLCFKLLRVKKTFSKPEKLMEEYSTFYKFDLCHLRTPNWFCDPPRPDPKCPVWKETLSAVLLRVSFCEIRFLLWITSKLNFHNEHSLSPPFSASTQKEILNILP</sequence>
<reference evidence="3 4" key="1">
    <citation type="submission" date="2015-08" db="EMBL/GenBank/DDBJ databases">
        <title>Next Generation Sequencing and Analysis of the Genome of Puccinia sorghi L Schw, the Causal Agent of Maize Common Rust.</title>
        <authorList>
            <person name="Rochi L."/>
            <person name="Burguener G."/>
            <person name="Darino M."/>
            <person name="Turjanski A."/>
            <person name="Kreff E."/>
            <person name="Dieguez M.J."/>
            <person name="Sacco F."/>
        </authorList>
    </citation>
    <scope>NUCLEOTIDE SEQUENCE [LARGE SCALE GENOMIC DNA]</scope>
    <source>
        <strain evidence="3 4">RO10H11247</strain>
    </source>
</reference>